<evidence type="ECO:0000313" key="3">
    <source>
        <dbReference type="Proteomes" id="UP001501414"/>
    </source>
</evidence>
<protein>
    <submittedName>
        <fullName evidence="2">Uncharacterized protein</fullName>
    </submittedName>
</protein>
<dbReference type="EMBL" id="BAAAJK010000011">
    <property type="protein sequence ID" value="GAA1390527.1"/>
    <property type="molecule type" value="Genomic_DNA"/>
</dbReference>
<comment type="caution">
    <text evidence="2">The sequence shown here is derived from an EMBL/GenBank/DDBJ whole genome shotgun (WGS) entry which is preliminary data.</text>
</comment>
<dbReference type="Proteomes" id="UP001501414">
    <property type="component" value="Unassembled WGS sequence"/>
</dbReference>
<evidence type="ECO:0000256" key="1">
    <source>
        <dbReference type="SAM" id="MobiDB-lite"/>
    </source>
</evidence>
<evidence type="ECO:0000313" key="2">
    <source>
        <dbReference type="EMBL" id="GAA1390527.1"/>
    </source>
</evidence>
<keyword evidence="3" id="KW-1185">Reference proteome</keyword>
<organism evidence="2 3">
    <name type="scientific">Pseudonocardia kongjuensis</name>
    <dbReference type="NCBI Taxonomy" id="102227"/>
    <lineage>
        <taxon>Bacteria</taxon>
        <taxon>Bacillati</taxon>
        <taxon>Actinomycetota</taxon>
        <taxon>Actinomycetes</taxon>
        <taxon>Pseudonocardiales</taxon>
        <taxon>Pseudonocardiaceae</taxon>
        <taxon>Pseudonocardia</taxon>
    </lineage>
</organism>
<gene>
    <name evidence="2" type="ORF">GCM10009613_31340</name>
</gene>
<name>A0ABN1XUD9_9PSEU</name>
<proteinExistence type="predicted"/>
<feature type="compositionally biased region" description="Pro residues" evidence="1">
    <location>
        <begin position="34"/>
        <end position="61"/>
    </location>
</feature>
<reference evidence="2 3" key="1">
    <citation type="journal article" date="2019" name="Int. J. Syst. Evol. Microbiol.">
        <title>The Global Catalogue of Microorganisms (GCM) 10K type strain sequencing project: providing services to taxonomists for standard genome sequencing and annotation.</title>
        <authorList>
            <consortium name="The Broad Institute Genomics Platform"/>
            <consortium name="The Broad Institute Genome Sequencing Center for Infectious Disease"/>
            <person name="Wu L."/>
            <person name="Ma J."/>
        </authorList>
    </citation>
    <scope>NUCLEOTIDE SEQUENCE [LARGE SCALE GENOMIC DNA]</scope>
    <source>
        <strain evidence="2 3">JCM 11896</strain>
    </source>
</reference>
<sequence length="61" mass="6376">MPFAGRRRPDGGDASQERNLGAAHFLCSTLPVGGPLPPPPQSRPGGREPPPGPLPEPEVTR</sequence>
<accession>A0ABN1XUD9</accession>
<feature type="region of interest" description="Disordered" evidence="1">
    <location>
        <begin position="1"/>
        <end position="61"/>
    </location>
</feature>